<proteinExistence type="predicted"/>
<sequence>MRFVLALSLATVAIAPAAYAANDKILDVHEMAVLESRAAQAAPKEQCFLYAELAHSMAELAGQQLNAGNAQDASASLKAVQQYAAKIHMNVADDAKRLKNAEILMRHTAFRLKEIMLGASLDDRPTLESTLKQLDQVEGEMMVQVFKH</sequence>
<dbReference type="OrthoDB" id="120023at2"/>
<feature type="chain" id="PRO_5032876340" evidence="1">
    <location>
        <begin position="21"/>
        <end position="148"/>
    </location>
</feature>
<organism evidence="2 3">
    <name type="scientific">Silvibacterium bohemicum</name>
    <dbReference type="NCBI Taxonomy" id="1577686"/>
    <lineage>
        <taxon>Bacteria</taxon>
        <taxon>Pseudomonadati</taxon>
        <taxon>Acidobacteriota</taxon>
        <taxon>Terriglobia</taxon>
        <taxon>Terriglobales</taxon>
        <taxon>Acidobacteriaceae</taxon>
        <taxon>Silvibacterium</taxon>
    </lineage>
</organism>
<comment type="caution">
    <text evidence="2">The sequence shown here is derived from an EMBL/GenBank/DDBJ whole genome shotgun (WGS) entry which is preliminary data.</text>
</comment>
<dbReference type="Proteomes" id="UP000538666">
    <property type="component" value="Unassembled WGS sequence"/>
</dbReference>
<evidence type="ECO:0000313" key="3">
    <source>
        <dbReference type="Proteomes" id="UP000538666"/>
    </source>
</evidence>
<keyword evidence="3" id="KW-1185">Reference proteome</keyword>
<evidence type="ECO:0000256" key="1">
    <source>
        <dbReference type="SAM" id="SignalP"/>
    </source>
</evidence>
<keyword evidence="1" id="KW-0732">Signal</keyword>
<reference evidence="2 3" key="1">
    <citation type="submission" date="2020-08" db="EMBL/GenBank/DDBJ databases">
        <title>Genomic Encyclopedia of Type Strains, Phase IV (KMG-IV): sequencing the most valuable type-strain genomes for metagenomic binning, comparative biology and taxonomic classification.</title>
        <authorList>
            <person name="Goeker M."/>
        </authorList>
    </citation>
    <scope>NUCLEOTIDE SEQUENCE [LARGE SCALE GENOMIC DNA]</scope>
    <source>
        <strain evidence="2 3">DSM 103733</strain>
    </source>
</reference>
<dbReference type="AlphaFoldDB" id="A0A841K122"/>
<name>A0A841K122_9BACT</name>
<dbReference type="RefSeq" id="WP_050060246.1">
    <property type="nucleotide sequence ID" value="NZ_JACHEK010000013.1"/>
</dbReference>
<feature type="signal peptide" evidence="1">
    <location>
        <begin position="1"/>
        <end position="20"/>
    </location>
</feature>
<evidence type="ECO:0000313" key="2">
    <source>
        <dbReference type="EMBL" id="MBB6147282.1"/>
    </source>
</evidence>
<accession>A0A841K122</accession>
<dbReference type="EMBL" id="JACHEK010000013">
    <property type="protein sequence ID" value="MBB6147282.1"/>
    <property type="molecule type" value="Genomic_DNA"/>
</dbReference>
<protein>
    <submittedName>
        <fullName evidence="2">Uncharacterized protein (DUF924 family)</fullName>
    </submittedName>
</protein>
<gene>
    <name evidence="2" type="ORF">HNQ77_005276</name>
</gene>